<sequence length="230" mass="26251">MDNNACVQRDVYVDQVHLDWTDGPKLRHKGSSTIKGGNMEQLGWNILRLPQPLRSDRGQFCASRGEIIRTFQRTGLRQPGGCRCMANAPKAPTRNKAEAEPSPSELLQTFKSNRISEVRSDEDGRIMLKQGTAPASKAWKEVFAHKLPEKDSYSYLDDIYQLLSSQYYSSSVKGHTVHPRQLVPLIKDLKWANVEFRNTVIDHFARLGYKFDRKESLECVKKTPKKACKK</sequence>
<dbReference type="EMBL" id="JAVFKD010000015">
    <property type="protein sequence ID" value="KAK5988926.1"/>
    <property type="molecule type" value="Genomic_DNA"/>
</dbReference>
<keyword evidence="2" id="KW-1185">Reference proteome</keyword>
<protein>
    <submittedName>
        <fullName evidence="1">Uncharacterized protein</fullName>
    </submittedName>
</protein>
<comment type="caution">
    <text evidence="1">The sequence shown here is derived from an EMBL/GenBank/DDBJ whole genome shotgun (WGS) entry which is preliminary data.</text>
</comment>
<evidence type="ECO:0000313" key="1">
    <source>
        <dbReference type="EMBL" id="KAK5988926.1"/>
    </source>
</evidence>
<accession>A0ABR0SB91</accession>
<reference evidence="1 2" key="1">
    <citation type="submission" date="2024-01" db="EMBL/GenBank/DDBJ databases">
        <title>Complete genome of Cladobotryum mycophilum ATHUM6906.</title>
        <authorList>
            <person name="Christinaki A.C."/>
            <person name="Myridakis A.I."/>
            <person name="Kouvelis V.N."/>
        </authorList>
    </citation>
    <scope>NUCLEOTIDE SEQUENCE [LARGE SCALE GENOMIC DNA]</scope>
    <source>
        <strain evidence="1 2">ATHUM6906</strain>
    </source>
</reference>
<name>A0ABR0SB91_9HYPO</name>
<evidence type="ECO:0000313" key="2">
    <source>
        <dbReference type="Proteomes" id="UP001338125"/>
    </source>
</evidence>
<organism evidence="1 2">
    <name type="scientific">Cladobotryum mycophilum</name>
    <dbReference type="NCBI Taxonomy" id="491253"/>
    <lineage>
        <taxon>Eukaryota</taxon>
        <taxon>Fungi</taxon>
        <taxon>Dikarya</taxon>
        <taxon>Ascomycota</taxon>
        <taxon>Pezizomycotina</taxon>
        <taxon>Sordariomycetes</taxon>
        <taxon>Hypocreomycetidae</taxon>
        <taxon>Hypocreales</taxon>
        <taxon>Hypocreaceae</taxon>
        <taxon>Cladobotryum</taxon>
    </lineage>
</organism>
<proteinExistence type="predicted"/>
<gene>
    <name evidence="1" type="ORF">PT974_10423</name>
</gene>
<dbReference type="Proteomes" id="UP001338125">
    <property type="component" value="Unassembled WGS sequence"/>
</dbReference>